<evidence type="ECO:0000313" key="1">
    <source>
        <dbReference type="EMBL" id="MBL6237510.1"/>
    </source>
</evidence>
<dbReference type="RefSeq" id="WP_000735807.1">
    <property type="nucleotide sequence ID" value="NZ_AP026099.1"/>
</dbReference>
<protein>
    <submittedName>
        <fullName evidence="2">Uncharacterized protein</fullName>
    </submittedName>
</protein>
<accession>A0A163H092</accession>
<dbReference type="Proteomes" id="UP000615017">
    <property type="component" value="Unassembled WGS sequence"/>
</dbReference>
<organism evidence="2 3">
    <name type="scientific">Escherichia coli</name>
    <dbReference type="NCBI Taxonomy" id="562"/>
    <lineage>
        <taxon>Bacteria</taxon>
        <taxon>Pseudomonadati</taxon>
        <taxon>Pseudomonadota</taxon>
        <taxon>Gammaproteobacteria</taxon>
        <taxon>Enterobacterales</taxon>
        <taxon>Enterobacteriaceae</taxon>
        <taxon>Escherichia</taxon>
    </lineage>
</organism>
<sequence length="74" mass="8385">MKKLMVTIGPFETEVSFRVVQGESVLVEDVFHGKSTGPYVKEYLIDATDENIEVVYDSVNHPDLIIKAKLKPLY</sequence>
<gene>
    <name evidence="1" type="ORF">JNA65_27185</name>
    <name evidence="2" type="ORF">NCTC8603_04531</name>
</gene>
<dbReference type="EMBL" id="JAETYZ010000113">
    <property type="protein sequence ID" value="MBL6237510.1"/>
    <property type="molecule type" value="Genomic_DNA"/>
</dbReference>
<evidence type="ECO:0000313" key="2">
    <source>
        <dbReference type="EMBL" id="STK96045.1"/>
    </source>
</evidence>
<evidence type="ECO:0000313" key="3">
    <source>
        <dbReference type="Proteomes" id="UP000255153"/>
    </source>
</evidence>
<dbReference type="Proteomes" id="UP000255153">
    <property type="component" value="Unassembled WGS sequence"/>
</dbReference>
<name>A0A163H092_ECOLX</name>
<evidence type="ECO:0000313" key="4">
    <source>
        <dbReference type="Proteomes" id="UP000615017"/>
    </source>
</evidence>
<reference evidence="2 3" key="1">
    <citation type="submission" date="2018-06" db="EMBL/GenBank/DDBJ databases">
        <authorList>
            <consortium name="Pathogen Informatics"/>
            <person name="Doyle S."/>
        </authorList>
    </citation>
    <scope>NUCLEOTIDE SEQUENCE [LARGE SCALE GENOMIC DNA]</scope>
    <source>
        <strain evidence="2 3">NCTC8603</strain>
    </source>
</reference>
<reference evidence="1 4" key="2">
    <citation type="submission" date="2021-01" db="EMBL/GenBank/DDBJ databases">
        <title>Genomes of Escherichia coli STEC strains from raw meat-based diets for companion animals.</title>
        <authorList>
            <person name="Stevens M.J.A."/>
            <person name="Stephan R."/>
        </authorList>
    </citation>
    <scope>NUCLEOTIDE SEQUENCE [LARGE SCALE GENOMIC DNA]</scope>
    <source>
        <strain evidence="1 4">LSC1-58</strain>
    </source>
</reference>
<dbReference type="AlphaFoldDB" id="A0A163H092"/>
<proteinExistence type="predicted"/>
<dbReference type="EMBL" id="UGEE01000003">
    <property type="protein sequence ID" value="STK96045.1"/>
    <property type="molecule type" value="Genomic_DNA"/>
</dbReference>
<comment type="caution">
    <text evidence="2">The sequence shown here is derived from an EMBL/GenBank/DDBJ whole genome shotgun (WGS) entry which is preliminary data.</text>
</comment>